<feature type="region of interest" description="Disordered" evidence="2">
    <location>
        <begin position="194"/>
        <end position="214"/>
    </location>
</feature>
<dbReference type="PROSITE" id="PS50089">
    <property type="entry name" value="ZF_RING_2"/>
    <property type="match status" value="1"/>
</dbReference>
<dbReference type="EMBL" id="CAMPGE010008872">
    <property type="protein sequence ID" value="CAI2367758.1"/>
    <property type="molecule type" value="Genomic_DNA"/>
</dbReference>
<evidence type="ECO:0000256" key="2">
    <source>
        <dbReference type="SAM" id="MobiDB-lite"/>
    </source>
</evidence>
<sequence length="484" mass="57017">MAMNSIYENEMYNLLVESSEELKDCNRAIILTCGILACNELPDVVSIKQIITKLKDRDKVFRETYLDEEKIIQFLCMENLKDFIDTYNQGHHEEFDESYFSNSEQGKRLKICEASEIEIPVKDEGFAEKVIHANAFEELKNADLEVKFTPSENKIKQEDEESIKLELNDGEGSPTFGIKFMVKKQIEVIEKAAKKGMERRRNKSNNAKKKKKSKNHKGKHCFICNEENSPDSMIHNTNCSHFYHKECLKEHIMEKIDSLTFPFRCPARPCRRNMPRDVMISQLDSKQISMFDTLHLINRVEKGKRLLLWCSNCNLLFSCLKKESHACPFCEDENIGVNIRTVINYKYQDGIRNEDYISLKDVNDLEKFCSQNQKNDFTKLKEYLTENVRRCMKCLNWRQTIYQLGNFECKKTCPGRLEDIHMKIEKDTKLENEIKLENELELQRQVKLEKDSFNLSPKKPRVSKKKKKVRPKRPCRKRKSKKKI</sequence>
<dbReference type="Gene3D" id="3.30.40.10">
    <property type="entry name" value="Zinc/RING finger domain, C3HC4 (zinc finger)"/>
    <property type="match status" value="1"/>
</dbReference>
<gene>
    <name evidence="4" type="ORF">ECRASSUSDP1_LOCUS9046</name>
</gene>
<keyword evidence="1" id="KW-0863">Zinc-finger</keyword>
<accession>A0AAD1UIA1</accession>
<evidence type="ECO:0000313" key="4">
    <source>
        <dbReference type="EMBL" id="CAI2367758.1"/>
    </source>
</evidence>
<feature type="compositionally biased region" description="Basic residues" evidence="2">
    <location>
        <begin position="458"/>
        <end position="484"/>
    </location>
</feature>
<keyword evidence="1" id="KW-0862">Zinc</keyword>
<comment type="caution">
    <text evidence="4">The sequence shown here is derived from an EMBL/GenBank/DDBJ whole genome shotgun (WGS) entry which is preliminary data.</text>
</comment>
<dbReference type="InterPro" id="IPR013083">
    <property type="entry name" value="Znf_RING/FYVE/PHD"/>
</dbReference>
<dbReference type="Pfam" id="PF22908">
    <property type="entry name" value="PHD_NSD"/>
    <property type="match status" value="1"/>
</dbReference>
<dbReference type="GO" id="GO:0008270">
    <property type="term" value="F:zinc ion binding"/>
    <property type="evidence" value="ECO:0007669"/>
    <property type="project" value="UniProtKB-KW"/>
</dbReference>
<feature type="domain" description="RING-type" evidence="3">
    <location>
        <begin position="221"/>
        <end position="266"/>
    </location>
</feature>
<feature type="compositionally biased region" description="Basic residues" evidence="2">
    <location>
        <begin position="197"/>
        <end position="214"/>
    </location>
</feature>
<evidence type="ECO:0000313" key="5">
    <source>
        <dbReference type="Proteomes" id="UP001295684"/>
    </source>
</evidence>
<dbReference type="AlphaFoldDB" id="A0AAD1UIA1"/>
<keyword evidence="1" id="KW-0479">Metal-binding</keyword>
<dbReference type="InterPro" id="IPR055198">
    <property type="entry name" value="NSD_PHD"/>
</dbReference>
<evidence type="ECO:0000256" key="1">
    <source>
        <dbReference type="PROSITE-ProRule" id="PRU00175"/>
    </source>
</evidence>
<evidence type="ECO:0000259" key="3">
    <source>
        <dbReference type="PROSITE" id="PS50089"/>
    </source>
</evidence>
<feature type="region of interest" description="Disordered" evidence="2">
    <location>
        <begin position="453"/>
        <end position="484"/>
    </location>
</feature>
<name>A0AAD1UIA1_EUPCR</name>
<keyword evidence="5" id="KW-1185">Reference proteome</keyword>
<dbReference type="InterPro" id="IPR001841">
    <property type="entry name" value="Znf_RING"/>
</dbReference>
<reference evidence="4" key="1">
    <citation type="submission" date="2023-07" db="EMBL/GenBank/DDBJ databases">
        <authorList>
            <consortium name="AG Swart"/>
            <person name="Singh M."/>
            <person name="Singh A."/>
            <person name="Seah K."/>
            <person name="Emmerich C."/>
        </authorList>
    </citation>
    <scope>NUCLEOTIDE SEQUENCE</scope>
    <source>
        <strain evidence="4">DP1</strain>
    </source>
</reference>
<protein>
    <recommendedName>
        <fullName evidence="3">RING-type domain-containing protein</fullName>
    </recommendedName>
</protein>
<dbReference type="Proteomes" id="UP001295684">
    <property type="component" value="Unassembled WGS sequence"/>
</dbReference>
<dbReference type="SUPFAM" id="SSF57850">
    <property type="entry name" value="RING/U-box"/>
    <property type="match status" value="1"/>
</dbReference>
<organism evidence="4 5">
    <name type="scientific">Euplotes crassus</name>
    <dbReference type="NCBI Taxonomy" id="5936"/>
    <lineage>
        <taxon>Eukaryota</taxon>
        <taxon>Sar</taxon>
        <taxon>Alveolata</taxon>
        <taxon>Ciliophora</taxon>
        <taxon>Intramacronucleata</taxon>
        <taxon>Spirotrichea</taxon>
        <taxon>Hypotrichia</taxon>
        <taxon>Euplotida</taxon>
        <taxon>Euplotidae</taxon>
        <taxon>Moneuplotes</taxon>
    </lineage>
</organism>
<proteinExistence type="predicted"/>